<dbReference type="KEGG" id="pms:KNP414_02319"/>
<feature type="transmembrane region" description="Helical" evidence="6">
    <location>
        <begin position="399"/>
        <end position="419"/>
    </location>
</feature>
<dbReference type="InterPro" id="IPR050833">
    <property type="entry name" value="Poly_Biosynth_Transport"/>
</dbReference>
<proteinExistence type="predicted"/>
<dbReference type="EMBL" id="CP002869">
    <property type="protein sequence ID" value="AEI40880.1"/>
    <property type="molecule type" value="Genomic_DNA"/>
</dbReference>
<gene>
    <name evidence="7" type="ordered locus">KNP414_02319</name>
</gene>
<sequence>MSEPGMPPSGSQRFLIRSVSIVVLGLFVNQLLQTVGSIGLARLLNDPVAFGEVNLLLQIFGMVTLFLNVGFNSALVYAFSTHKEEALHVKFRHAVAGSVFFAVLTGLVLVLLAPVLAGAYGIPKLQGALVISAATLLFQSVVNIGVASFSGSREFRTQAFFMVVMTVFSTAGMVVGVLLPVGGYLWGVALWSCIGSACTAAYVSWRAHRVHRPKWRGPLSARQLREMLQYGVPMWAGNIAKAFQQPFLVMMIGSISVIAVGELANASRITGFVGIITWAFMIVTLPFVADSIRDPEESRRRGTLCIRYNNLALYPLTAAICLFPDELNSLLFGSGYTTQDSGTYIRLLALGVFFSSVGRLGGNILAGVGKTKANFWVMIVAGVPVIALVPLLVGVHPVWAVWIYTGSWAASAAAMIGFFHREGFALDWWRAYGQPLIPTLAMCLFIGLGRLAGAWFPVFAALGVAGLILLTLRMETKGLSLGRVRITR</sequence>
<keyword evidence="3 6" id="KW-0812">Transmembrane</keyword>
<dbReference type="HOGENOM" id="CLU_558779_0_0_9"/>
<dbReference type="PANTHER" id="PTHR30250:SF11">
    <property type="entry name" value="O-ANTIGEN TRANSPORTER-RELATED"/>
    <property type="match status" value="1"/>
</dbReference>
<dbReference type="Pfam" id="PF13440">
    <property type="entry name" value="Polysacc_synt_3"/>
    <property type="match status" value="1"/>
</dbReference>
<evidence type="ECO:0000256" key="1">
    <source>
        <dbReference type="ARBA" id="ARBA00004651"/>
    </source>
</evidence>
<evidence type="ECO:0008006" key="9">
    <source>
        <dbReference type="Google" id="ProtNLM"/>
    </source>
</evidence>
<feature type="transmembrane region" description="Helical" evidence="6">
    <location>
        <begin position="343"/>
        <end position="361"/>
    </location>
</feature>
<dbReference type="PATRIC" id="fig|1036673.3.peg.2088"/>
<feature type="transmembrane region" description="Helical" evidence="6">
    <location>
        <begin position="373"/>
        <end position="393"/>
    </location>
</feature>
<dbReference type="AlphaFoldDB" id="F8F7X6"/>
<accession>F8F7X6</accession>
<keyword evidence="2" id="KW-1003">Cell membrane</keyword>
<feature type="transmembrane region" description="Helical" evidence="6">
    <location>
        <begin position="128"/>
        <end position="147"/>
    </location>
</feature>
<reference evidence="8" key="1">
    <citation type="submission" date="2011-06" db="EMBL/GenBank/DDBJ databases">
        <title>Complete genome sequence of Paenibacillus mucilaginosus KNP414.</title>
        <authorList>
            <person name="Wang J."/>
            <person name="Hu S."/>
            <person name="Hu X."/>
            <person name="Zhang B."/>
            <person name="Dong D."/>
            <person name="Zhang S."/>
            <person name="Zhao K."/>
            <person name="Wu D."/>
        </authorList>
    </citation>
    <scope>NUCLEOTIDE SEQUENCE [LARGE SCALE GENOMIC DNA]</scope>
    <source>
        <strain evidence="8">KNP414</strain>
    </source>
</reference>
<dbReference type="Proteomes" id="UP000006620">
    <property type="component" value="Chromosome"/>
</dbReference>
<dbReference type="GO" id="GO:0005886">
    <property type="term" value="C:plasma membrane"/>
    <property type="evidence" value="ECO:0007669"/>
    <property type="project" value="UniProtKB-SubCell"/>
</dbReference>
<evidence type="ECO:0000313" key="7">
    <source>
        <dbReference type="EMBL" id="AEI40880.1"/>
    </source>
</evidence>
<name>F8F7X6_PAEMK</name>
<keyword evidence="4 6" id="KW-1133">Transmembrane helix</keyword>
<evidence type="ECO:0000256" key="2">
    <source>
        <dbReference type="ARBA" id="ARBA00022475"/>
    </source>
</evidence>
<organism evidence="7 8">
    <name type="scientific">Paenibacillus mucilaginosus (strain KNP414)</name>
    <dbReference type="NCBI Taxonomy" id="1036673"/>
    <lineage>
        <taxon>Bacteria</taxon>
        <taxon>Bacillati</taxon>
        <taxon>Bacillota</taxon>
        <taxon>Bacilli</taxon>
        <taxon>Bacillales</taxon>
        <taxon>Paenibacillaceae</taxon>
        <taxon>Paenibacillus</taxon>
    </lineage>
</organism>
<evidence type="ECO:0000256" key="6">
    <source>
        <dbReference type="SAM" id="Phobius"/>
    </source>
</evidence>
<feature type="transmembrane region" description="Helical" evidence="6">
    <location>
        <begin position="21"/>
        <end position="43"/>
    </location>
</feature>
<feature type="transmembrane region" description="Helical" evidence="6">
    <location>
        <begin position="99"/>
        <end position="122"/>
    </location>
</feature>
<feature type="transmembrane region" description="Helical" evidence="6">
    <location>
        <begin position="304"/>
        <end position="323"/>
    </location>
</feature>
<evidence type="ECO:0000256" key="4">
    <source>
        <dbReference type="ARBA" id="ARBA00022989"/>
    </source>
</evidence>
<protein>
    <recommendedName>
        <fullName evidence="9">Polysaccharide biosynthesis protein</fullName>
    </recommendedName>
</protein>
<feature type="transmembrane region" description="Helical" evidence="6">
    <location>
        <begin position="454"/>
        <end position="472"/>
    </location>
</feature>
<feature type="transmembrane region" description="Helical" evidence="6">
    <location>
        <begin position="272"/>
        <end position="292"/>
    </location>
</feature>
<dbReference type="PANTHER" id="PTHR30250">
    <property type="entry name" value="PST FAMILY PREDICTED COLANIC ACID TRANSPORTER"/>
    <property type="match status" value="1"/>
</dbReference>
<feature type="transmembrane region" description="Helical" evidence="6">
    <location>
        <begin position="159"/>
        <end position="178"/>
    </location>
</feature>
<feature type="transmembrane region" description="Helical" evidence="6">
    <location>
        <begin position="55"/>
        <end position="79"/>
    </location>
</feature>
<feature type="transmembrane region" description="Helical" evidence="6">
    <location>
        <begin position="184"/>
        <end position="205"/>
    </location>
</feature>
<feature type="transmembrane region" description="Helical" evidence="6">
    <location>
        <begin position="431"/>
        <end position="448"/>
    </location>
</feature>
<evidence type="ECO:0000256" key="5">
    <source>
        <dbReference type="ARBA" id="ARBA00023136"/>
    </source>
</evidence>
<evidence type="ECO:0000256" key="3">
    <source>
        <dbReference type="ARBA" id="ARBA00022692"/>
    </source>
</evidence>
<reference evidence="7 8" key="2">
    <citation type="journal article" date="2013" name="Genome Announc.">
        <title>Genome Sequence of Growth-Improving Paenibacillus mucilaginosus Strain KNP414.</title>
        <authorList>
            <person name="Lu J.J."/>
            <person name="Wang J.F."/>
            <person name="Hu X.F."/>
        </authorList>
    </citation>
    <scope>NUCLEOTIDE SEQUENCE [LARGE SCALE GENOMIC DNA]</scope>
    <source>
        <strain evidence="7 8">KNP414</strain>
    </source>
</reference>
<keyword evidence="5 6" id="KW-0472">Membrane</keyword>
<evidence type="ECO:0000313" key="8">
    <source>
        <dbReference type="Proteomes" id="UP000006620"/>
    </source>
</evidence>
<dbReference type="RefSeq" id="WP_013916041.1">
    <property type="nucleotide sequence ID" value="NC_015690.1"/>
</dbReference>
<comment type="subcellular location">
    <subcellularLocation>
        <location evidence="1">Cell membrane</location>
        <topology evidence="1">Multi-pass membrane protein</topology>
    </subcellularLocation>
</comment>
<feature type="transmembrane region" description="Helical" evidence="6">
    <location>
        <begin position="247"/>
        <end position="266"/>
    </location>
</feature>